<evidence type="ECO:0000313" key="4">
    <source>
        <dbReference type="Proteomes" id="UP001575105"/>
    </source>
</evidence>
<name>A0ABV4U7E8_9BACT</name>
<dbReference type="RefSeq" id="WP_425346437.1">
    <property type="nucleotide sequence ID" value="NZ_JBGUBD010000009.1"/>
</dbReference>
<evidence type="ECO:0000256" key="2">
    <source>
        <dbReference type="SAM" id="Phobius"/>
    </source>
</evidence>
<keyword evidence="2" id="KW-1133">Transmembrane helix</keyword>
<feature type="region of interest" description="Disordered" evidence="1">
    <location>
        <begin position="1"/>
        <end position="28"/>
    </location>
</feature>
<accession>A0ABV4U7E8</accession>
<sequence length="225" mass="25433">MTYSNPTTSAPPRQRNFSRAAAAPPRPRHQRNAGFTLMEILIVVFIIVGLVAITLAAGTYMRSAAQSRQTAVLLQTLHNASTEYQAQMGYAWGDRPNHWNDPTNVYDPDNTIGWFLRGTQRVPEVYQIIAALREQLEYGNVNGDTGPIAANDNWGTAIVYRHPDANMTDEPIRYLPPRHRPYFASAGPDEQWGDYEEWQNRERGEPHDADLAEQAADNIYSFELD</sequence>
<keyword evidence="4" id="KW-1185">Reference proteome</keyword>
<proteinExistence type="predicted"/>
<feature type="transmembrane region" description="Helical" evidence="2">
    <location>
        <begin position="40"/>
        <end position="60"/>
    </location>
</feature>
<evidence type="ECO:0000313" key="3">
    <source>
        <dbReference type="EMBL" id="MFA9479518.1"/>
    </source>
</evidence>
<dbReference type="Proteomes" id="UP001575105">
    <property type="component" value="Unassembled WGS sequence"/>
</dbReference>
<evidence type="ECO:0000256" key="1">
    <source>
        <dbReference type="SAM" id="MobiDB-lite"/>
    </source>
</evidence>
<feature type="compositionally biased region" description="Polar residues" evidence="1">
    <location>
        <begin position="1"/>
        <end position="17"/>
    </location>
</feature>
<organism evidence="3 4">
    <name type="scientific">Natronomicrosphaera hydrolytica</name>
    <dbReference type="NCBI Taxonomy" id="3242702"/>
    <lineage>
        <taxon>Bacteria</taxon>
        <taxon>Pseudomonadati</taxon>
        <taxon>Planctomycetota</taxon>
        <taxon>Phycisphaerae</taxon>
        <taxon>Phycisphaerales</taxon>
        <taxon>Phycisphaeraceae</taxon>
        <taxon>Natronomicrosphaera</taxon>
    </lineage>
</organism>
<dbReference type="Gene3D" id="3.30.700.10">
    <property type="entry name" value="Glycoprotein, Type 4 Pilin"/>
    <property type="match status" value="1"/>
</dbReference>
<comment type="caution">
    <text evidence="3">The sequence shown here is derived from an EMBL/GenBank/DDBJ whole genome shotgun (WGS) entry which is preliminary data.</text>
</comment>
<dbReference type="SUPFAM" id="SSF54523">
    <property type="entry name" value="Pili subunits"/>
    <property type="match status" value="1"/>
</dbReference>
<keyword evidence="2" id="KW-0812">Transmembrane</keyword>
<gene>
    <name evidence="3" type="ORF">ACERK3_14610</name>
</gene>
<keyword evidence="2" id="KW-0472">Membrane</keyword>
<dbReference type="InterPro" id="IPR012902">
    <property type="entry name" value="N_methyl_site"/>
</dbReference>
<dbReference type="EMBL" id="JBGUBD010000009">
    <property type="protein sequence ID" value="MFA9479518.1"/>
    <property type="molecule type" value="Genomic_DNA"/>
</dbReference>
<dbReference type="NCBIfam" id="TIGR02532">
    <property type="entry name" value="IV_pilin_GFxxxE"/>
    <property type="match status" value="1"/>
</dbReference>
<reference evidence="3 4" key="1">
    <citation type="submission" date="2024-08" db="EMBL/GenBank/DDBJ databases">
        <title>Whole-genome sequencing of halo(alkali)philic microorganisms from hypersaline lakes.</title>
        <authorList>
            <person name="Sorokin D.Y."/>
            <person name="Merkel A.Y."/>
            <person name="Messina E."/>
            <person name="Yakimov M."/>
        </authorList>
    </citation>
    <scope>NUCLEOTIDE SEQUENCE [LARGE SCALE GENOMIC DNA]</scope>
    <source>
        <strain evidence="3 4">AB-hyl4</strain>
    </source>
</reference>
<dbReference type="InterPro" id="IPR045584">
    <property type="entry name" value="Pilin-like"/>
</dbReference>
<protein>
    <submittedName>
        <fullName evidence="3">Type II secretion system protein</fullName>
    </submittedName>
</protein>